<keyword evidence="4" id="KW-1185">Reference proteome</keyword>
<evidence type="ECO:0000313" key="3">
    <source>
        <dbReference type="EMBL" id="KAG2629950.1"/>
    </source>
</evidence>
<comment type="caution">
    <text evidence="3">The sequence shown here is derived from an EMBL/GenBank/DDBJ whole genome shotgun (WGS) entry which is preliminary data.</text>
</comment>
<dbReference type="Pfam" id="PF14303">
    <property type="entry name" value="NAM-associated"/>
    <property type="match status" value="1"/>
</dbReference>
<evidence type="ECO:0000259" key="2">
    <source>
        <dbReference type="Pfam" id="PF14303"/>
    </source>
</evidence>
<evidence type="ECO:0000256" key="1">
    <source>
        <dbReference type="SAM" id="MobiDB-lite"/>
    </source>
</evidence>
<protein>
    <recommendedName>
        <fullName evidence="2">No apical meristem-associated C-terminal domain-containing protein</fullName>
    </recommendedName>
</protein>
<reference evidence="3" key="1">
    <citation type="submission" date="2020-05" db="EMBL/GenBank/DDBJ databases">
        <title>WGS assembly of Panicum virgatum.</title>
        <authorList>
            <person name="Lovell J.T."/>
            <person name="Jenkins J."/>
            <person name="Shu S."/>
            <person name="Juenger T.E."/>
            <person name="Schmutz J."/>
        </authorList>
    </citation>
    <scope>NUCLEOTIDE SEQUENCE</scope>
    <source>
        <strain evidence="3">AP13</strain>
    </source>
</reference>
<dbReference type="InterPro" id="IPR029466">
    <property type="entry name" value="NAM-associated_C"/>
</dbReference>
<dbReference type="EMBL" id="CM029041">
    <property type="protein sequence ID" value="KAG2629950.1"/>
    <property type="molecule type" value="Genomic_DNA"/>
</dbReference>
<feature type="region of interest" description="Disordered" evidence="1">
    <location>
        <begin position="192"/>
        <end position="235"/>
    </location>
</feature>
<feature type="region of interest" description="Disordered" evidence="1">
    <location>
        <begin position="30"/>
        <end position="50"/>
    </location>
</feature>
<dbReference type="AlphaFoldDB" id="A0A8T0V3Z4"/>
<accession>A0A8T0V3Z4</accession>
<organism evidence="3 4">
    <name type="scientific">Panicum virgatum</name>
    <name type="common">Blackwell switchgrass</name>
    <dbReference type="NCBI Taxonomy" id="38727"/>
    <lineage>
        <taxon>Eukaryota</taxon>
        <taxon>Viridiplantae</taxon>
        <taxon>Streptophyta</taxon>
        <taxon>Embryophyta</taxon>
        <taxon>Tracheophyta</taxon>
        <taxon>Spermatophyta</taxon>
        <taxon>Magnoliopsida</taxon>
        <taxon>Liliopsida</taxon>
        <taxon>Poales</taxon>
        <taxon>Poaceae</taxon>
        <taxon>PACMAD clade</taxon>
        <taxon>Panicoideae</taxon>
        <taxon>Panicodae</taxon>
        <taxon>Paniceae</taxon>
        <taxon>Panicinae</taxon>
        <taxon>Panicum</taxon>
        <taxon>Panicum sect. Hiantes</taxon>
    </lineage>
</organism>
<dbReference type="Proteomes" id="UP000823388">
    <property type="component" value="Chromosome 3K"/>
</dbReference>
<evidence type="ECO:0000313" key="4">
    <source>
        <dbReference type="Proteomes" id="UP000823388"/>
    </source>
</evidence>
<feature type="domain" description="No apical meristem-associated C-terminal" evidence="2">
    <location>
        <begin position="157"/>
        <end position="235"/>
    </location>
</feature>
<sequence length="269" mass="31042">MEEDGFLTDILLNSDDGYVASLEELTVPNTEDTQSTHVVEPSRSTKGSKRTKKFHWKEDEVICSGWLNISKDPINGANQTRSRFWSRVHDFFENEKKTTAVRTESSIMHRWLTIQAQVNKFCSCYDAIECRNQSGTTIQDKIAEASKMNMELDKDKKSFTLIPCWNILKEEDKWKAKMIELAELEKQAIKKKKSTKMSRPRDIEATNNEAVTDDVAQETETRKRPEGIKEAKGLRRGGVEAELLKEQKEIMSVDKRSLDPLQLQYIEMM</sequence>
<feature type="compositionally biased region" description="Basic and acidic residues" evidence="1">
    <location>
        <begin position="219"/>
        <end position="235"/>
    </location>
</feature>
<gene>
    <name evidence="3" type="ORF">PVAP13_3KG512300</name>
</gene>
<dbReference type="PANTHER" id="PTHR45125">
    <property type="entry name" value="F21J9.4-RELATED"/>
    <property type="match status" value="1"/>
</dbReference>
<dbReference type="PANTHER" id="PTHR45125:SF51">
    <property type="entry name" value="F21J9.4-RELATED"/>
    <property type="match status" value="1"/>
</dbReference>
<name>A0A8T0V3Z4_PANVG</name>
<proteinExistence type="predicted"/>